<feature type="transmembrane region" description="Helical" evidence="7">
    <location>
        <begin position="209"/>
        <end position="229"/>
    </location>
</feature>
<comment type="similarity">
    <text evidence="2 6">Belongs to the MIP/aquaporin (TC 1.A.8) family.</text>
</comment>
<accession>A0AAE0WWX0</accession>
<feature type="transmembrane region" description="Helical" evidence="7">
    <location>
        <begin position="164"/>
        <end position="184"/>
    </location>
</feature>
<feature type="transmembrane region" description="Helical" evidence="7">
    <location>
        <begin position="134"/>
        <end position="157"/>
    </location>
</feature>
<dbReference type="GO" id="GO:0015250">
    <property type="term" value="F:water channel activity"/>
    <property type="evidence" value="ECO:0007669"/>
    <property type="project" value="TreeGrafter"/>
</dbReference>
<dbReference type="EMBL" id="JAUTXT010000001">
    <property type="protein sequence ID" value="KAK3679946.1"/>
    <property type="molecule type" value="Genomic_DNA"/>
</dbReference>
<reference evidence="8" key="1">
    <citation type="submission" date="2023-07" db="EMBL/GenBank/DDBJ databases">
        <title>Black Yeasts Isolated from many extreme environments.</title>
        <authorList>
            <person name="Coleine C."/>
            <person name="Stajich J.E."/>
            <person name="Selbmann L."/>
        </authorList>
    </citation>
    <scope>NUCLEOTIDE SEQUENCE</scope>
    <source>
        <strain evidence="8">CCFEE 5485</strain>
    </source>
</reference>
<evidence type="ECO:0000256" key="6">
    <source>
        <dbReference type="RuleBase" id="RU000477"/>
    </source>
</evidence>
<dbReference type="PANTHER" id="PTHR19139">
    <property type="entry name" value="AQUAPORIN TRANSPORTER"/>
    <property type="match status" value="1"/>
</dbReference>
<comment type="subcellular location">
    <subcellularLocation>
        <location evidence="1">Membrane</location>
        <topology evidence="1">Multi-pass membrane protein</topology>
    </subcellularLocation>
</comment>
<evidence type="ECO:0000256" key="2">
    <source>
        <dbReference type="ARBA" id="ARBA00006175"/>
    </source>
</evidence>
<proteinExistence type="inferred from homology"/>
<dbReference type="GO" id="GO:0005886">
    <property type="term" value="C:plasma membrane"/>
    <property type="evidence" value="ECO:0007669"/>
    <property type="project" value="TreeGrafter"/>
</dbReference>
<keyword evidence="5 7" id="KW-0472">Membrane</keyword>
<dbReference type="PRINTS" id="PR00783">
    <property type="entry name" value="MINTRINSICP"/>
</dbReference>
<dbReference type="InterPro" id="IPR000425">
    <property type="entry name" value="MIP"/>
</dbReference>
<dbReference type="PANTHER" id="PTHR19139:SF199">
    <property type="entry name" value="MIP17260P"/>
    <property type="match status" value="1"/>
</dbReference>
<dbReference type="AlphaFoldDB" id="A0AAE0WWX0"/>
<keyword evidence="3 6" id="KW-0812">Transmembrane</keyword>
<gene>
    <name evidence="8" type="ORF">LTR78_000323</name>
</gene>
<evidence type="ECO:0008006" key="10">
    <source>
        <dbReference type="Google" id="ProtNLM"/>
    </source>
</evidence>
<dbReference type="Pfam" id="PF00230">
    <property type="entry name" value="MIP"/>
    <property type="match status" value="1"/>
</dbReference>
<evidence type="ECO:0000256" key="1">
    <source>
        <dbReference type="ARBA" id="ARBA00004141"/>
    </source>
</evidence>
<comment type="caution">
    <text evidence="8">The sequence shown here is derived from an EMBL/GenBank/DDBJ whole genome shotgun (WGS) entry which is preliminary data.</text>
</comment>
<sequence>MGKRFQGLSLRANNEQVKTHSMAAIGEMVGTAMFLFITNAPLDSQTIMMIATAFGLSLLVTAWMFYRITGGLFNPAITLALWLNGVLTTSRAFFLLIAQLLGGIIASALVLGLTPTGTFGIDIVNTTISDQVTQAQGALLEFLGTSVLVFAVLMLAVEKHRATYLAPVGIGLTLFVLHVFLVPWTGCSLNPARSLGPAAVAGKFPANHWIYWIAPLAGGIMSMIYHQILKALKYNSAVMDQDSDHEVSGLRPVHMRVFKFLRGDKDWEAQAPSERHGRKRYM</sequence>
<dbReference type="InterPro" id="IPR034294">
    <property type="entry name" value="Aquaporin_transptr"/>
</dbReference>
<evidence type="ECO:0000256" key="7">
    <source>
        <dbReference type="SAM" id="Phobius"/>
    </source>
</evidence>
<keyword evidence="9" id="KW-1185">Reference proteome</keyword>
<name>A0AAE0WWX0_9PEZI</name>
<evidence type="ECO:0000313" key="8">
    <source>
        <dbReference type="EMBL" id="KAK3679946.1"/>
    </source>
</evidence>
<feature type="transmembrane region" description="Helical" evidence="7">
    <location>
        <begin position="21"/>
        <end position="40"/>
    </location>
</feature>
<evidence type="ECO:0000256" key="4">
    <source>
        <dbReference type="ARBA" id="ARBA00022989"/>
    </source>
</evidence>
<dbReference type="InterPro" id="IPR023271">
    <property type="entry name" value="Aquaporin-like"/>
</dbReference>
<dbReference type="SUPFAM" id="SSF81338">
    <property type="entry name" value="Aquaporin-like"/>
    <property type="match status" value="1"/>
</dbReference>
<evidence type="ECO:0000256" key="3">
    <source>
        <dbReference type="ARBA" id="ARBA00022692"/>
    </source>
</evidence>
<evidence type="ECO:0000313" key="9">
    <source>
        <dbReference type="Proteomes" id="UP001274830"/>
    </source>
</evidence>
<organism evidence="8 9">
    <name type="scientific">Recurvomyces mirabilis</name>
    <dbReference type="NCBI Taxonomy" id="574656"/>
    <lineage>
        <taxon>Eukaryota</taxon>
        <taxon>Fungi</taxon>
        <taxon>Dikarya</taxon>
        <taxon>Ascomycota</taxon>
        <taxon>Pezizomycotina</taxon>
        <taxon>Dothideomycetes</taxon>
        <taxon>Dothideomycetidae</taxon>
        <taxon>Mycosphaerellales</taxon>
        <taxon>Teratosphaeriaceae</taxon>
        <taxon>Recurvomyces</taxon>
    </lineage>
</organism>
<dbReference type="Proteomes" id="UP001274830">
    <property type="component" value="Unassembled WGS sequence"/>
</dbReference>
<keyword evidence="4 7" id="KW-1133">Transmembrane helix</keyword>
<dbReference type="Gene3D" id="1.20.1080.10">
    <property type="entry name" value="Glycerol uptake facilitator protein"/>
    <property type="match status" value="1"/>
</dbReference>
<feature type="transmembrane region" description="Helical" evidence="7">
    <location>
        <begin position="92"/>
        <end position="114"/>
    </location>
</feature>
<protein>
    <recommendedName>
        <fullName evidence="10">Aquaporin</fullName>
    </recommendedName>
</protein>
<keyword evidence="6" id="KW-0813">Transport</keyword>
<evidence type="ECO:0000256" key="5">
    <source>
        <dbReference type="ARBA" id="ARBA00023136"/>
    </source>
</evidence>